<keyword evidence="3" id="KW-0274">FAD</keyword>
<protein>
    <recommendedName>
        <fullName evidence="5">FAD/NAD(P)-binding domain-containing protein</fullName>
    </recommendedName>
</protein>
<dbReference type="AlphaFoldDB" id="A0AAV5X164"/>
<dbReference type="InterPro" id="IPR023753">
    <property type="entry name" value="FAD/NAD-binding_dom"/>
</dbReference>
<evidence type="ECO:0000259" key="5">
    <source>
        <dbReference type="Pfam" id="PF07992"/>
    </source>
</evidence>
<dbReference type="EMBL" id="BTSY01000007">
    <property type="protein sequence ID" value="GMT36818.1"/>
    <property type="molecule type" value="Genomic_DNA"/>
</dbReference>
<dbReference type="PANTHER" id="PTHR43557:SF2">
    <property type="entry name" value="RIESKE DOMAIN-CONTAINING PROTEIN-RELATED"/>
    <property type="match status" value="1"/>
</dbReference>
<comment type="cofactor">
    <cofactor evidence="1">
        <name>FAD</name>
        <dbReference type="ChEBI" id="CHEBI:57692"/>
    </cofactor>
</comment>
<reference evidence="6" key="1">
    <citation type="submission" date="2023-10" db="EMBL/GenBank/DDBJ databases">
        <title>Genome assembly of Pristionchus species.</title>
        <authorList>
            <person name="Yoshida K."/>
            <person name="Sommer R.J."/>
        </authorList>
    </citation>
    <scope>NUCLEOTIDE SEQUENCE</scope>
    <source>
        <strain evidence="6">RS5133</strain>
    </source>
</reference>
<evidence type="ECO:0000313" key="6">
    <source>
        <dbReference type="EMBL" id="GMT36818.1"/>
    </source>
</evidence>
<evidence type="ECO:0000256" key="3">
    <source>
        <dbReference type="ARBA" id="ARBA00022827"/>
    </source>
</evidence>
<dbReference type="GO" id="GO:0005737">
    <property type="term" value="C:cytoplasm"/>
    <property type="evidence" value="ECO:0007669"/>
    <property type="project" value="TreeGrafter"/>
</dbReference>
<dbReference type="InterPro" id="IPR036188">
    <property type="entry name" value="FAD/NAD-bd_sf"/>
</dbReference>
<keyword evidence="2" id="KW-0285">Flavoprotein</keyword>
<dbReference type="Gene3D" id="3.50.50.60">
    <property type="entry name" value="FAD/NAD(P)-binding domain"/>
    <property type="match status" value="1"/>
</dbReference>
<evidence type="ECO:0000256" key="2">
    <source>
        <dbReference type="ARBA" id="ARBA00022630"/>
    </source>
</evidence>
<keyword evidence="7" id="KW-1185">Reference proteome</keyword>
<evidence type="ECO:0000313" key="7">
    <source>
        <dbReference type="Proteomes" id="UP001432322"/>
    </source>
</evidence>
<comment type="caution">
    <text evidence="6">The sequence shown here is derived from an EMBL/GenBank/DDBJ whole genome shotgun (WGS) entry which is preliminary data.</text>
</comment>
<sequence>VLEKKFQVTSIDAPKHTITLADGSTHEYSKLVLALGGAVRKLRNEGADLLGIFTLRVHTDPERIMEYAKGEDVVCIGASFIGMESACALVPVAKSVTVICTTAEPIPALGEEIGRAVRLYFEERNVKVITKARVSKLNGEDGRVKEVVLEDGTVVPARCVVAGIGVEPDTAWLKKCNVELDKRGFVVTAQKHGSLVAFSKKNRSAHDRWVFLYFNCF</sequence>
<name>A0AAV5X164_9BILA</name>
<dbReference type="InterPro" id="IPR050446">
    <property type="entry name" value="FAD-oxidoreductase/Apoptosis"/>
</dbReference>
<dbReference type="SUPFAM" id="SSF51905">
    <property type="entry name" value="FAD/NAD(P)-binding domain"/>
    <property type="match status" value="1"/>
</dbReference>
<dbReference type="GO" id="GO:0016651">
    <property type="term" value="F:oxidoreductase activity, acting on NAD(P)H"/>
    <property type="evidence" value="ECO:0007669"/>
    <property type="project" value="TreeGrafter"/>
</dbReference>
<feature type="non-terminal residue" evidence="6">
    <location>
        <position position="1"/>
    </location>
</feature>
<evidence type="ECO:0000256" key="4">
    <source>
        <dbReference type="ARBA" id="ARBA00023002"/>
    </source>
</evidence>
<proteinExistence type="predicted"/>
<feature type="domain" description="FAD/NAD(P)-binding" evidence="5">
    <location>
        <begin position="7"/>
        <end position="190"/>
    </location>
</feature>
<keyword evidence="4" id="KW-0560">Oxidoreductase</keyword>
<accession>A0AAV5X164</accession>
<dbReference type="PANTHER" id="PTHR43557">
    <property type="entry name" value="APOPTOSIS-INDUCING FACTOR 1"/>
    <property type="match status" value="1"/>
</dbReference>
<organism evidence="6 7">
    <name type="scientific">Pristionchus fissidentatus</name>
    <dbReference type="NCBI Taxonomy" id="1538716"/>
    <lineage>
        <taxon>Eukaryota</taxon>
        <taxon>Metazoa</taxon>
        <taxon>Ecdysozoa</taxon>
        <taxon>Nematoda</taxon>
        <taxon>Chromadorea</taxon>
        <taxon>Rhabditida</taxon>
        <taxon>Rhabditina</taxon>
        <taxon>Diplogasteromorpha</taxon>
        <taxon>Diplogasteroidea</taxon>
        <taxon>Neodiplogasteridae</taxon>
        <taxon>Pristionchus</taxon>
    </lineage>
</organism>
<evidence type="ECO:0000256" key="1">
    <source>
        <dbReference type="ARBA" id="ARBA00001974"/>
    </source>
</evidence>
<dbReference type="Pfam" id="PF07992">
    <property type="entry name" value="Pyr_redox_2"/>
    <property type="match status" value="1"/>
</dbReference>
<dbReference type="Proteomes" id="UP001432322">
    <property type="component" value="Unassembled WGS sequence"/>
</dbReference>
<gene>
    <name evidence="6" type="ORF">PFISCL1PPCAC_28115</name>
</gene>